<dbReference type="SUPFAM" id="SSF52047">
    <property type="entry name" value="RNI-like"/>
    <property type="match status" value="1"/>
</dbReference>
<evidence type="ECO:0000313" key="1">
    <source>
        <dbReference type="Ensembl" id="ENSSPAP00000024795.1"/>
    </source>
</evidence>
<sequence>MEVLVSQLQWVVKLNVCMCVFVCRLSGCLVTEDGCASLASALSYNPSHLIELDLSNNNFGSVTICPEAAAESH</sequence>
<dbReference type="AlphaFoldDB" id="A0A3B5AV84"/>
<dbReference type="Gene3D" id="3.80.10.10">
    <property type="entry name" value="Ribonuclease Inhibitor"/>
    <property type="match status" value="1"/>
</dbReference>
<accession>A0A3B5AV84</accession>
<dbReference type="Ensembl" id="ENSSPAT00000025204.1">
    <property type="protein sequence ID" value="ENSSPAP00000024795.1"/>
    <property type="gene ID" value="ENSSPAG00000018732.1"/>
</dbReference>
<organism evidence="1">
    <name type="scientific">Stegastes partitus</name>
    <name type="common">bicolor damselfish</name>
    <dbReference type="NCBI Taxonomy" id="144197"/>
    <lineage>
        <taxon>Eukaryota</taxon>
        <taxon>Metazoa</taxon>
        <taxon>Chordata</taxon>
        <taxon>Craniata</taxon>
        <taxon>Vertebrata</taxon>
        <taxon>Euteleostomi</taxon>
        <taxon>Actinopterygii</taxon>
        <taxon>Neopterygii</taxon>
        <taxon>Teleostei</taxon>
        <taxon>Neoteleostei</taxon>
        <taxon>Acanthomorphata</taxon>
        <taxon>Ovalentaria</taxon>
        <taxon>Pomacentridae</taxon>
        <taxon>Stegastes</taxon>
    </lineage>
</organism>
<dbReference type="InterPro" id="IPR032675">
    <property type="entry name" value="LRR_dom_sf"/>
</dbReference>
<proteinExistence type="predicted"/>
<evidence type="ECO:0008006" key="2">
    <source>
        <dbReference type="Google" id="ProtNLM"/>
    </source>
</evidence>
<name>A0A3B5AV84_9TELE</name>
<protein>
    <recommendedName>
        <fullName evidence="2">SPRY-associated domain-containing protein</fullName>
    </recommendedName>
</protein>
<reference evidence="1" key="1">
    <citation type="submission" date="2023-09" db="UniProtKB">
        <authorList>
            <consortium name="Ensembl"/>
        </authorList>
    </citation>
    <scope>IDENTIFICATION</scope>
</reference>
<dbReference type="GeneTree" id="ENSGT01150000289126"/>